<dbReference type="SUPFAM" id="SSF63380">
    <property type="entry name" value="Riboflavin synthase domain-like"/>
    <property type="match status" value="1"/>
</dbReference>
<organism evidence="2 3">
    <name type="scientific">Actinoallomurus acaciae</name>
    <dbReference type="NCBI Taxonomy" id="502577"/>
    <lineage>
        <taxon>Bacteria</taxon>
        <taxon>Bacillati</taxon>
        <taxon>Actinomycetota</taxon>
        <taxon>Actinomycetes</taxon>
        <taxon>Streptosporangiales</taxon>
        <taxon>Thermomonosporaceae</taxon>
        <taxon>Actinoallomurus</taxon>
    </lineage>
</organism>
<proteinExistence type="predicted"/>
<dbReference type="PANTHER" id="PTHR30157">
    <property type="entry name" value="FERRIC REDUCTASE, NADPH-DEPENDENT"/>
    <property type="match status" value="1"/>
</dbReference>
<keyword evidence="3" id="KW-1185">Reference proteome</keyword>
<dbReference type="InterPro" id="IPR007037">
    <property type="entry name" value="SIP_rossman_dom"/>
</dbReference>
<dbReference type="Gene3D" id="2.40.30.10">
    <property type="entry name" value="Translation factors"/>
    <property type="match status" value="1"/>
</dbReference>
<gene>
    <name evidence="2" type="ORF">ACFFNX_23705</name>
</gene>
<dbReference type="InterPro" id="IPR017927">
    <property type="entry name" value="FAD-bd_FR_type"/>
</dbReference>
<dbReference type="InterPro" id="IPR039261">
    <property type="entry name" value="FNR_nucleotide-bd"/>
</dbReference>
<reference evidence="2 3" key="1">
    <citation type="submission" date="2024-09" db="EMBL/GenBank/DDBJ databases">
        <authorList>
            <person name="Sun Q."/>
            <person name="Mori K."/>
        </authorList>
    </citation>
    <scope>NUCLEOTIDE SEQUENCE [LARGE SCALE GENOMIC DNA]</scope>
    <source>
        <strain evidence="2 3">TBRC 0563</strain>
    </source>
</reference>
<accession>A0ABV5YJI5</accession>
<sequence>MRLFHVRVTARVPIAPRMLRVSLAGDDLADFVGDGPDQRVKLLLPREGQDRPQVTYGMTPADLLALPEEVRPVMRTYTIRRHRPRSGEVDIDFAVHDGPGPATRWAVGAQPGDRAALYGPISAYSPTPGTDWQLLAGDKTALPAICAIVESLPPDTPARVFAEVDDLECSGLLRDGERTQVTWCRRAAGERLLASIRAADLPRGRPYAWVAGERSQVADVRRHLVEERGIDRDDVYFSGYWRIGKAEGQA</sequence>
<dbReference type="Proteomes" id="UP001589627">
    <property type="component" value="Unassembled WGS sequence"/>
</dbReference>
<dbReference type="Pfam" id="PF08021">
    <property type="entry name" value="FAD_binding_9"/>
    <property type="match status" value="1"/>
</dbReference>
<dbReference type="Pfam" id="PF04954">
    <property type="entry name" value="SIP"/>
    <property type="match status" value="1"/>
</dbReference>
<dbReference type="InterPro" id="IPR039374">
    <property type="entry name" value="SIP_fam"/>
</dbReference>
<dbReference type="InterPro" id="IPR013113">
    <property type="entry name" value="SIP_FAD-bd"/>
</dbReference>
<dbReference type="EMBL" id="JBHLZP010000184">
    <property type="protein sequence ID" value="MFB9835193.1"/>
    <property type="molecule type" value="Genomic_DNA"/>
</dbReference>
<feature type="domain" description="FAD-binding FR-type" evidence="1">
    <location>
        <begin position="1"/>
        <end position="127"/>
    </location>
</feature>
<comment type="caution">
    <text evidence="2">The sequence shown here is derived from an EMBL/GenBank/DDBJ whole genome shotgun (WGS) entry which is preliminary data.</text>
</comment>
<evidence type="ECO:0000313" key="2">
    <source>
        <dbReference type="EMBL" id="MFB9835193.1"/>
    </source>
</evidence>
<name>A0ABV5YJI5_9ACTN</name>
<dbReference type="PANTHER" id="PTHR30157:SF0">
    <property type="entry name" value="NADPH-DEPENDENT FERRIC-CHELATE REDUCTASE"/>
    <property type="match status" value="1"/>
</dbReference>
<evidence type="ECO:0000313" key="3">
    <source>
        <dbReference type="Proteomes" id="UP001589627"/>
    </source>
</evidence>
<dbReference type="Gene3D" id="3.40.50.80">
    <property type="entry name" value="Nucleotide-binding domain of ferredoxin-NADP reductase (FNR) module"/>
    <property type="match status" value="1"/>
</dbReference>
<evidence type="ECO:0000259" key="1">
    <source>
        <dbReference type="PROSITE" id="PS51384"/>
    </source>
</evidence>
<dbReference type="RefSeq" id="WP_378206219.1">
    <property type="nucleotide sequence ID" value="NZ_JBHLZP010000184.1"/>
</dbReference>
<dbReference type="PROSITE" id="PS51384">
    <property type="entry name" value="FAD_FR"/>
    <property type="match status" value="1"/>
</dbReference>
<protein>
    <submittedName>
        <fullName evidence="2">Siderophore-interacting protein</fullName>
    </submittedName>
</protein>
<dbReference type="InterPro" id="IPR017938">
    <property type="entry name" value="Riboflavin_synthase-like_b-brl"/>
</dbReference>
<dbReference type="CDD" id="cd06193">
    <property type="entry name" value="siderophore_interacting"/>
    <property type="match status" value="1"/>
</dbReference>